<evidence type="ECO:0000256" key="3">
    <source>
        <dbReference type="ARBA" id="ARBA00022525"/>
    </source>
</evidence>
<dbReference type="PRINTS" id="PR00313">
    <property type="entry name" value="CABNDNGRPT"/>
</dbReference>
<dbReference type="InterPro" id="IPR011050">
    <property type="entry name" value="Pectin_lyase_fold/virulence"/>
</dbReference>
<evidence type="ECO:0000256" key="4">
    <source>
        <dbReference type="ARBA" id="ARBA00022737"/>
    </source>
</evidence>
<dbReference type="PROSITE" id="PS00330">
    <property type="entry name" value="HEMOLYSIN_CALCIUM"/>
    <property type="match status" value="3"/>
</dbReference>
<dbReference type="RefSeq" id="WP_238181237.1">
    <property type="nucleotide sequence ID" value="NZ_BPRB01000040.1"/>
</dbReference>
<reference evidence="6" key="2">
    <citation type="submission" date="2021-08" db="EMBL/GenBank/DDBJ databases">
        <authorList>
            <person name="Tani A."/>
            <person name="Ola A."/>
            <person name="Ogura Y."/>
            <person name="Katsura K."/>
            <person name="Hayashi T."/>
        </authorList>
    </citation>
    <scope>NUCLEOTIDE SEQUENCE</scope>
    <source>
        <strain evidence="6">DSM 23632</strain>
    </source>
</reference>
<evidence type="ECO:0000313" key="6">
    <source>
        <dbReference type="EMBL" id="GJE58612.1"/>
    </source>
</evidence>
<dbReference type="Pfam" id="PF08548">
    <property type="entry name" value="Peptidase_M10_C"/>
    <property type="match status" value="2"/>
</dbReference>
<keyword evidence="7" id="KW-1185">Reference proteome</keyword>
<dbReference type="InterPro" id="IPR013858">
    <property type="entry name" value="Peptidase_M10B_C"/>
</dbReference>
<accession>A0ABQ4TX63</accession>
<feature type="domain" description="Peptidase M10 serralysin C-terminal" evidence="5">
    <location>
        <begin position="347"/>
        <end position="456"/>
    </location>
</feature>
<dbReference type="EMBL" id="BPRB01000040">
    <property type="protein sequence ID" value="GJE58612.1"/>
    <property type="molecule type" value="Genomic_DNA"/>
</dbReference>
<reference evidence="6" key="1">
    <citation type="journal article" date="2021" name="Front. Microbiol.">
        <title>Comprehensive Comparative Genomics and Phenotyping of Methylobacterium Species.</title>
        <authorList>
            <person name="Alessa O."/>
            <person name="Ogura Y."/>
            <person name="Fujitani Y."/>
            <person name="Takami H."/>
            <person name="Hayashi T."/>
            <person name="Sahin N."/>
            <person name="Tani A."/>
        </authorList>
    </citation>
    <scope>NUCLEOTIDE SEQUENCE</scope>
    <source>
        <strain evidence="6">DSM 23632</strain>
    </source>
</reference>
<evidence type="ECO:0000256" key="2">
    <source>
        <dbReference type="ARBA" id="ARBA00004613"/>
    </source>
</evidence>
<dbReference type="SMART" id="SM00710">
    <property type="entry name" value="PbH1"/>
    <property type="match status" value="5"/>
</dbReference>
<gene>
    <name evidence="6" type="ORF">MPOCJGCO_0694</name>
</gene>
<dbReference type="SUPFAM" id="SSF51120">
    <property type="entry name" value="beta-Roll"/>
    <property type="match status" value="2"/>
</dbReference>
<dbReference type="InterPro" id="IPR001343">
    <property type="entry name" value="Hemolysn_Ca-bd"/>
</dbReference>
<dbReference type="SUPFAM" id="SSF51126">
    <property type="entry name" value="Pectin lyase-like"/>
    <property type="match status" value="1"/>
</dbReference>
<organism evidence="6 7">
    <name type="scientific">Methylobacterium trifolii</name>
    <dbReference type="NCBI Taxonomy" id="1003092"/>
    <lineage>
        <taxon>Bacteria</taxon>
        <taxon>Pseudomonadati</taxon>
        <taxon>Pseudomonadota</taxon>
        <taxon>Alphaproteobacteria</taxon>
        <taxon>Hyphomicrobiales</taxon>
        <taxon>Methylobacteriaceae</taxon>
        <taxon>Methylobacterium</taxon>
    </lineage>
</organism>
<comment type="cofactor">
    <cofactor evidence="1">
        <name>Ca(2+)</name>
        <dbReference type="ChEBI" id="CHEBI:29108"/>
    </cofactor>
</comment>
<dbReference type="Proteomes" id="UP001055057">
    <property type="component" value="Unassembled WGS sequence"/>
</dbReference>
<name>A0ABQ4TX63_9HYPH</name>
<evidence type="ECO:0000313" key="7">
    <source>
        <dbReference type="Proteomes" id="UP001055057"/>
    </source>
</evidence>
<dbReference type="InterPro" id="IPR006626">
    <property type="entry name" value="PbH1"/>
</dbReference>
<dbReference type="Pfam" id="PF00353">
    <property type="entry name" value="HemolysinCabind"/>
    <property type="match status" value="1"/>
</dbReference>
<evidence type="ECO:0000259" key="5">
    <source>
        <dbReference type="Pfam" id="PF08548"/>
    </source>
</evidence>
<dbReference type="PANTHER" id="PTHR38340:SF1">
    <property type="entry name" value="S-LAYER PROTEIN"/>
    <property type="match status" value="1"/>
</dbReference>
<dbReference type="Gene3D" id="2.150.10.10">
    <property type="entry name" value="Serralysin-like metalloprotease, C-terminal"/>
    <property type="match status" value="2"/>
</dbReference>
<comment type="subcellular location">
    <subcellularLocation>
        <location evidence="2">Secreted</location>
    </subcellularLocation>
</comment>
<keyword evidence="4" id="KW-0677">Repeat</keyword>
<keyword evidence="3" id="KW-0964">Secreted</keyword>
<evidence type="ECO:0000256" key="1">
    <source>
        <dbReference type="ARBA" id="ARBA00001913"/>
    </source>
</evidence>
<protein>
    <recommendedName>
        <fullName evidence="5">Peptidase M10 serralysin C-terminal domain-containing protein</fullName>
    </recommendedName>
</protein>
<comment type="caution">
    <text evidence="6">The sequence shown here is derived from an EMBL/GenBank/DDBJ whole genome shotgun (WGS) entry which is preliminary data.</text>
</comment>
<dbReference type="PANTHER" id="PTHR38340">
    <property type="entry name" value="S-LAYER PROTEIN"/>
    <property type="match status" value="1"/>
</dbReference>
<sequence>MASLNDDTVYASTAAANPGLAGVADLAATAGFRGNAATLRAASSLTARDGVYYNRALNTVVIYQAGVTLDGVDFRGSNVLVQADNVTIRNALFDARTGMAAVNAAANTSGLTIDRSTFDGLKLDRTYADFVASFGRNTTMTNNAFLNAPSDAIYIENGRVANNYIAGGGYQTGAHADGIWIGRTTGAVTIEGNLIDWRSSADARVATNNAVRITAENGNTANVQVRGNVLLGGSYTVSVTEIVGDRGNISGVSVTGNVIDSGQFGGLYMKDQPADLVYSGNVAGTGPARTFGAAALGSTVASLSVGATLITGTAGADALAAGAGRQFIQGGAGQDWISAGAGADLIEGGAGRDYLTGGQGADVFVYRSFDSGRDLITDFTEGEDRIDLAELPGAPAGPSDWNWVGTGRFNGQAWELRAEAMANGNTLLQLDRDGDQRADLEIEVQGRHGFDAADFILGIQATAGRPASLPLVQGTAGNDVIVGTDAAERVEAGAGNDSIRTGAGDDVIVGGAGKDVMSTGGGRDRLVYEAVGDSLPGSRDYITDFTVGSDVIDLSAIDANAGTARDDAFAWIADATFSGQAGELRFTATAAGSTLVQADVNGDRVADFAIELAGTQRLTAAAFVL</sequence>
<dbReference type="InterPro" id="IPR018511">
    <property type="entry name" value="Hemolysin-typ_Ca-bd_CS"/>
</dbReference>
<dbReference type="InterPro" id="IPR050557">
    <property type="entry name" value="RTX_toxin/Mannuronan_C5-epim"/>
</dbReference>
<dbReference type="InterPro" id="IPR011049">
    <property type="entry name" value="Serralysin-like_metalloprot_C"/>
</dbReference>
<feature type="domain" description="Peptidase M10 serralysin C-terminal" evidence="5">
    <location>
        <begin position="495"/>
        <end position="624"/>
    </location>
</feature>
<proteinExistence type="predicted"/>